<dbReference type="EMBL" id="CP046172">
    <property type="protein sequence ID" value="QIS08188.1"/>
    <property type="molecule type" value="Genomic_DNA"/>
</dbReference>
<protein>
    <submittedName>
        <fullName evidence="10">Glycosyl transferase family 39</fullName>
    </submittedName>
</protein>
<evidence type="ECO:0000256" key="6">
    <source>
        <dbReference type="ARBA" id="ARBA00022989"/>
    </source>
</evidence>
<dbReference type="GO" id="GO:0005886">
    <property type="term" value="C:plasma membrane"/>
    <property type="evidence" value="ECO:0007669"/>
    <property type="project" value="UniProtKB-SubCell"/>
</dbReference>
<dbReference type="AlphaFoldDB" id="A0A6G9Y4N3"/>
<evidence type="ECO:0000256" key="1">
    <source>
        <dbReference type="ARBA" id="ARBA00004651"/>
    </source>
</evidence>
<reference evidence="10 11" key="1">
    <citation type="journal article" date="2019" name="ACS Chem. Biol.">
        <title>Identification and Mobilization of a Cryptic Antibiotic Biosynthesis Gene Locus from a Human-Pathogenic Nocardia Isolate.</title>
        <authorList>
            <person name="Herisse M."/>
            <person name="Ishida K."/>
            <person name="Porter J.L."/>
            <person name="Howden B."/>
            <person name="Hertweck C."/>
            <person name="Stinear T.P."/>
            <person name="Pidot S.J."/>
        </authorList>
    </citation>
    <scope>NUCLEOTIDE SEQUENCE [LARGE SCALE GENOMIC DNA]</scope>
    <source>
        <strain evidence="10 11">AUSMDU00012717</strain>
    </source>
</reference>
<evidence type="ECO:0000313" key="11">
    <source>
        <dbReference type="Proteomes" id="UP000503540"/>
    </source>
</evidence>
<evidence type="ECO:0000259" key="9">
    <source>
        <dbReference type="Pfam" id="PF13231"/>
    </source>
</evidence>
<dbReference type="InterPro" id="IPR038731">
    <property type="entry name" value="RgtA/B/C-like"/>
</dbReference>
<feature type="transmembrane region" description="Helical" evidence="8">
    <location>
        <begin position="84"/>
        <end position="104"/>
    </location>
</feature>
<dbReference type="GO" id="GO:0016763">
    <property type="term" value="F:pentosyltransferase activity"/>
    <property type="evidence" value="ECO:0007669"/>
    <property type="project" value="TreeGrafter"/>
</dbReference>
<feature type="domain" description="Glycosyltransferase RgtA/B/C/D-like" evidence="9">
    <location>
        <begin position="63"/>
        <end position="222"/>
    </location>
</feature>
<dbReference type="Proteomes" id="UP000503540">
    <property type="component" value="Chromosome"/>
</dbReference>
<keyword evidence="6 8" id="KW-1133">Transmembrane helix</keyword>
<keyword evidence="2" id="KW-1003">Cell membrane</keyword>
<evidence type="ECO:0000256" key="8">
    <source>
        <dbReference type="SAM" id="Phobius"/>
    </source>
</evidence>
<dbReference type="RefSeq" id="WP_167471473.1">
    <property type="nucleotide sequence ID" value="NZ_CP046172.1"/>
</dbReference>
<feature type="transmembrane region" description="Helical" evidence="8">
    <location>
        <begin position="21"/>
        <end position="39"/>
    </location>
</feature>
<dbReference type="KEGG" id="nah:F5544_01315"/>
<comment type="subcellular location">
    <subcellularLocation>
        <location evidence="1">Cell membrane</location>
        <topology evidence="1">Multi-pass membrane protein</topology>
    </subcellularLocation>
</comment>
<keyword evidence="11" id="KW-1185">Reference proteome</keyword>
<gene>
    <name evidence="10" type="ORF">F5544_01315</name>
</gene>
<evidence type="ECO:0000256" key="7">
    <source>
        <dbReference type="ARBA" id="ARBA00023136"/>
    </source>
</evidence>
<keyword evidence="4 10" id="KW-0808">Transferase</keyword>
<dbReference type="Pfam" id="PF13231">
    <property type="entry name" value="PMT_2"/>
    <property type="match status" value="1"/>
</dbReference>
<keyword evidence="7 8" id="KW-0472">Membrane</keyword>
<accession>A0A6G9Y4N3</accession>
<organism evidence="10 11">
    <name type="scientific">Nocardia arthritidis</name>
    <dbReference type="NCBI Taxonomy" id="228602"/>
    <lineage>
        <taxon>Bacteria</taxon>
        <taxon>Bacillati</taxon>
        <taxon>Actinomycetota</taxon>
        <taxon>Actinomycetes</taxon>
        <taxon>Mycobacteriales</taxon>
        <taxon>Nocardiaceae</taxon>
        <taxon>Nocardia</taxon>
    </lineage>
</organism>
<name>A0A6G9Y4N3_9NOCA</name>
<dbReference type="PANTHER" id="PTHR33908:SF11">
    <property type="entry name" value="MEMBRANE PROTEIN"/>
    <property type="match status" value="1"/>
</dbReference>
<dbReference type="PANTHER" id="PTHR33908">
    <property type="entry name" value="MANNOSYLTRANSFERASE YKCB-RELATED"/>
    <property type="match status" value="1"/>
</dbReference>
<evidence type="ECO:0000313" key="10">
    <source>
        <dbReference type="EMBL" id="QIS08188.1"/>
    </source>
</evidence>
<evidence type="ECO:0000256" key="5">
    <source>
        <dbReference type="ARBA" id="ARBA00022692"/>
    </source>
</evidence>
<keyword evidence="5 8" id="KW-0812">Transmembrane</keyword>
<sequence length="510" mass="54652">MTTVNSPERIESREVPPFARSGVIAVALLLAAAYLISLGRPGFWGDELYFIAAGRRPSISYADQGPLVPAVAWLMDVLAPDSPFALRLPAALASVAAVAIPALIAREFGGGRRAQVLAAIGYATSVFVVASKPLCTLAFDLPLTATAVWLLIRWVRVRADWLLIMAGLAAALAIQVKWLVPGCWAALGVAVLLAGPRELLLRPALWLGSAIFAAAWAPSLIWQANHGWPQLRMARAIGTETGDFGEGPLFYVPQVILLAGLVGGALFVYGVWHILRSPALRPYRFLVVALALLTVFFIATSGRPYYGAGIVPAFIAAGAVGLGNRDYERLPKIAGAALITVSAVLVLIPLSVLPLPESGIHEPAVTTKQAIQRGFLYGQTGWAKLAAATATAYGELPPDERDTAVIVAESYWQASAVDHYRRALPAVYSPNRGYGYFGSPPDSATTVVYIGGDPAKLRTEFADVRLLVELNDRLGFPGVTSGVTIWKCGRPTRPWSQAWPDMLELDQHYL</sequence>
<dbReference type="InterPro" id="IPR050297">
    <property type="entry name" value="LipidA_mod_glycosyltrf_83"/>
</dbReference>
<proteinExistence type="predicted"/>
<evidence type="ECO:0000256" key="4">
    <source>
        <dbReference type="ARBA" id="ARBA00022679"/>
    </source>
</evidence>
<feature type="transmembrane region" description="Helical" evidence="8">
    <location>
        <begin position="161"/>
        <end position="193"/>
    </location>
</feature>
<feature type="transmembrane region" description="Helical" evidence="8">
    <location>
        <begin position="335"/>
        <end position="355"/>
    </location>
</feature>
<evidence type="ECO:0000256" key="3">
    <source>
        <dbReference type="ARBA" id="ARBA00022676"/>
    </source>
</evidence>
<feature type="transmembrane region" description="Helical" evidence="8">
    <location>
        <begin position="116"/>
        <end position="141"/>
    </location>
</feature>
<feature type="transmembrane region" description="Helical" evidence="8">
    <location>
        <begin position="283"/>
        <end position="299"/>
    </location>
</feature>
<feature type="transmembrane region" description="Helical" evidence="8">
    <location>
        <begin position="250"/>
        <end position="271"/>
    </location>
</feature>
<evidence type="ECO:0000256" key="2">
    <source>
        <dbReference type="ARBA" id="ARBA00022475"/>
    </source>
</evidence>
<feature type="transmembrane region" description="Helical" evidence="8">
    <location>
        <begin position="305"/>
        <end position="323"/>
    </location>
</feature>
<feature type="transmembrane region" description="Helical" evidence="8">
    <location>
        <begin position="205"/>
        <end position="224"/>
    </location>
</feature>
<dbReference type="GO" id="GO:0009103">
    <property type="term" value="P:lipopolysaccharide biosynthetic process"/>
    <property type="evidence" value="ECO:0007669"/>
    <property type="project" value="UniProtKB-ARBA"/>
</dbReference>
<keyword evidence="3" id="KW-0328">Glycosyltransferase</keyword>